<reference evidence="3" key="1">
    <citation type="submission" date="2019-04" db="EMBL/GenBank/DDBJ databases">
        <title>Draft genome sequence of Pseudonocardiaceae bacterium SL3-2-4.</title>
        <authorList>
            <person name="Ningsih F."/>
            <person name="Yokota A."/>
            <person name="Sakai Y."/>
            <person name="Nanatani K."/>
            <person name="Yabe S."/>
            <person name="Oetari A."/>
            <person name="Sjamsuridzal W."/>
        </authorList>
    </citation>
    <scope>NUCLEOTIDE SEQUENCE [LARGE SCALE GENOMIC DNA]</scope>
    <source>
        <strain evidence="3">SL3-2-4</strain>
    </source>
</reference>
<dbReference type="EMBL" id="BJFL01000001">
    <property type="protein sequence ID" value="GDY28676.1"/>
    <property type="molecule type" value="Genomic_DNA"/>
</dbReference>
<evidence type="ECO:0000313" key="2">
    <source>
        <dbReference type="EMBL" id="GDY28676.1"/>
    </source>
</evidence>
<feature type="region of interest" description="Disordered" evidence="1">
    <location>
        <begin position="75"/>
        <end position="106"/>
    </location>
</feature>
<comment type="caution">
    <text evidence="2">The sequence shown here is derived from an EMBL/GenBank/DDBJ whole genome shotgun (WGS) entry which is preliminary data.</text>
</comment>
<keyword evidence="3" id="KW-1185">Reference proteome</keyword>
<feature type="region of interest" description="Disordered" evidence="1">
    <location>
        <begin position="1"/>
        <end position="58"/>
    </location>
</feature>
<dbReference type="SFLD" id="SFLDS00005">
    <property type="entry name" value="Isoprenoid_Synthase_Type_I"/>
    <property type="match status" value="1"/>
</dbReference>
<dbReference type="Pfam" id="PF00494">
    <property type="entry name" value="SQS_PSY"/>
    <property type="match status" value="1"/>
</dbReference>
<dbReference type="AlphaFoldDB" id="A0A4D4J2D1"/>
<dbReference type="Gene3D" id="1.10.600.10">
    <property type="entry name" value="Farnesyl Diphosphate Synthase"/>
    <property type="match status" value="1"/>
</dbReference>
<sequence length="380" mass="41475">MAPVWTPVAAESGPRRSGPRLCGTTQHTANSDVTAIQAKGPPVARGGDRSGSGCSDPPEDVCRADLGGLYVVDTPARPSRASSPARSFLSSFTPSRLGPPPTAEPDTAALHRRARGENFTVASYLLPSRIRRRLMSIYAFARLVDDIGDEVPGNRMVLFDKISRDLDRLYAGFPPPYQLYRDLAATINECRIPRDPFDRLVAANRQDQVVRRYDTFDDLLGYCTLAANPIGHLVLYVFDVMSERRKVLSDKVCSALQVLEHCQDVPEDYGRGRIYLPTEDLKRFGVAESDLAAPRASREVRALLAFETQRALRLLDEGSPVVETLTGAARLAVAGYVAGGRATAAALAEARFDVLTGTPRPRRSRTVAEWVRLLAVGGAR</sequence>
<protein>
    <recommendedName>
        <fullName evidence="4">Squalene synthase HpnC</fullName>
    </recommendedName>
</protein>
<dbReference type="PANTHER" id="PTHR31480">
    <property type="entry name" value="BIFUNCTIONAL LYCOPENE CYCLASE/PHYTOENE SYNTHASE"/>
    <property type="match status" value="1"/>
</dbReference>
<dbReference type="Proteomes" id="UP000298860">
    <property type="component" value="Unassembled WGS sequence"/>
</dbReference>
<dbReference type="InterPro" id="IPR008949">
    <property type="entry name" value="Isoprenoid_synthase_dom_sf"/>
</dbReference>
<dbReference type="SFLD" id="SFLDG01018">
    <property type="entry name" value="Squalene/Phytoene_Synthase_Lik"/>
    <property type="match status" value="1"/>
</dbReference>
<evidence type="ECO:0008006" key="4">
    <source>
        <dbReference type="Google" id="ProtNLM"/>
    </source>
</evidence>
<name>A0A4D4J2D1_9PSEU</name>
<dbReference type="SFLD" id="SFLDG01212">
    <property type="entry name" value="Phytoene_synthase_like"/>
    <property type="match status" value="1"/>
</dbReference>
<feature type="compositionally biased region" description="Low complexity" evidence="1">
    <location>
        <begin position="75"/>
        <end position="87"/>
    </location>
</feature>
<accession>A0A4D4J2D1</accession>
<dbReference type="NCBIfam" id="TIGR03464">
    <property type="entry name" value="HpnC"/>
    <property type="match status" value="1"/>
</dbReference>
<feature type="compositionally biased region" description="Polar residues" evidence="1">
    <location>
        <begin position="23"/>
        <end position="34"/>
    </location>
</feature>
<dbReference type="InterPro" id="IPR002060">
    <property type="entry name" value="Squ/phyt_synthse"/>
</dbReference>
<gene>
    <name evidence="2" type="ORF">GTS_03090</name>
</gene>
<organism evidence="2 3">
    <name type="scientific">Gandjariella thermophila</name>
    <dbReference type="NCBI Taxonomy" id="1931992"/>
    <lineage>
        <taxon>Bacteria</taxon>
        <taxon>Bacillati</taxon>
        <taxon>Actinomycetota</taxon>
        <taxon>Actinomycetes</taxon>
        <taxon>Pseudonocardiales</taxon>
        <taxon>Pseudonocardiaceae</taxon>
        <taxon>Gandjariella</taxon>
    </lineage>
</organism>
<evidence type="ECO:0000313" key="3">
    <source>
        <dbReference type="Proteomes" id="UP000298860"/>
    </source>
</evidence>
<evidence type="ECO:0000256" key="1">
    <source>
        <dbReference type="SAM" id="MobiDB-lite"/>
    </source>
</evidence>
<proteinExistence type="predicted"/>
<dbReference type="InterPro" id="IPR044843">
    <property type="entry name" value="Trans_IPPS_bact-type"/>
</dbReference>
<dbReference type="GO" id="GO:0004311">
    <property type="term" value="F:geranylgeranyl diphosphate synthase activity"/>
    <property type="evidence" value="ECO:0007669"/>
    <property type="project" value="InterPro"/>
</dbReference>
<dbReference type="InterPro" id="IPR017827">
    <property type="entry name" value="HSQ_synthase_HpnC"/>
</dbReference>
<dbReference type="SUPFAM" id="SSF48576">
    <property type="entry name" value="Terpenoid synthases"/>
    <property type="match status" value="1"/>
</dbReference>